<dbReference type="CDD" id="cd05233">
    <property type="entry name" value="SDR_c"/>
    <property type="match status" value="1"/>
</dbReference>
<proteinExistence type="inferred from homology"/>
<dbReference type="Pfam" id="PF00106">
    <property type="entry name" value="adh_short"/>
    <property type="match status" value="1"/>
</dbReference>
<name>A0A0D0CR44_9AGAR</name>
<dbReference type="SUPFAM" id="SSF51735">
    <property type="entry name" value="NAD(P)-binding Rossmann-fold domains"/>
    <property type="match status" value="1"/>
</dbReference>
<keyword evidence="6" id="KW-1185">Reference proteome</keyword>
<evidence type="ECO:0000256" key="1">
    <source>
        <dbReference type="ARBA" id="ARBA00006484"/>
    </source>
</evidence>
<keyword evidence="2" id="KW-0521">NADP</keyword>
<dbReference type="AlphaFoldDB" id="A0A0D0CR44"/>
<evidence type="ECO:0008006" key="7">
    <source>
        <dbReference type="Google" id="ProtNLM"/>
    </source>
</evidence>
<dbReference type="Gene3D" id="3.40.50.720">
    <property type="entry name" value="NAD(P)-binding Rossmann-like Domain"/>
    <property type="match status" value="1"/>
</dbReference>
<sequence length="317" mass="34254">MSINLDAAEAGFDMSGRVAIVTGGGTGIGLYLATGLAKNGATVYIVGRRLEVLEKAAKSFRGSGSLIPFQMDVTNEESIKKGVQMLSEREGKVDILINNAGTNVPSSQPDHATKGLEYFKQGKLPYELETFEGWSDMFKLNTFAPFFVTTAFMDLLIEGASSCAAKKTSVVINISSVATTLKAAYPGNSLSYAFTKRALEQISTFMAADLAQRKIPVRIVALAPGIFPSEIFDQLEGSETFHTQAPPNYISPVPLLRWGKYVPIFSHPLSLSFCSIYSTCYAPRPEEIAMSANYLVANEYVNGIVLPVDGGFTLVNL</sequence>
<evidence type="ECO:0000256" key="4">
    <source>
        <dbReference type="RuleBase" id="RU000363"/>
    </source>
</evidence>
<dbReference type="GO" id="GO:0016491">
    <property type="term" value="F:oxidoreductase activity"/>
    <property type="evidence" value="ECO:0007669"/>
    <property type="project" value="UniProtKB-KW"/>
</dbReference>
<evidence type="ECO:0000256" key="2">
    <source>
        <dbReference type="ARBA" id="ARBA00022857"/>
    </source>
</evidence>
<evidence type="ECO:0000256" key="3">
    <source>
        <dbReference type="ARBA" id="ARBA00023002"/>
    </source>
</evidence>
<dbReference type="EMBL" id="KN834770">
    <property type="protein sequence ID" value="KIK61617.1"/>
    <property type="molecule type" value="Genomic_DNA"/>
</dbReference>
<organism evidence="5 6">
    <name type="scientific">Collybiopsis luxurians FD-317 M1</name>
    <dbReference type="NCBI Taxonomy" id="944289"/>
    <lineage>
        <taxon>Eukaryota</taxon>
        <taxon>Fungi</taxon>
        <taxon>Dikarya</taxon>
        <taxon>Basidiomycota</taxon>
        <taxon>Agaricomycotina</taxon>
        <taxon>Agaricomycetes</taxon>
        <taxon>Agaricomycetidae</taxon>
        <taxon>Agaricales</taxon>
        <taxon>Marasmiineae</taxon>
        <taxon>Omphalotaceae</taxon>
        <taxon>Collybiopsis</taxon>
        <taxon>Collybiopsis luxurians</taxon>
    </lineage>
</organism>
<dbReference type="PRINTS" id="PR00080">
    <property type="entry name" value="SDRFAMILY"/>
</dbReference>
<dbReference type="InterPro" id="IPR002347">
    <property type="entry name" value="SDR_fam"/>
</dbReference>
<dbReference type="OrthoDB" id="3819888at2759"/>
<reference evidence="5 6" key="1">
    <citation type="submission" date="2014-04" db="EMBL/GenBank/DDBJ databases">
        <title>Evolutionary Origins and Diversification of the Mycorrhizal Mutualists.</title>
        <authorList>
            <consortium name="DOE Joint Genome Institute"/>
            <consortium name="Mycorrhizal Genomics Consortium"/>
            <person name="Kohler A."/>
            <person name="Kuo A."/>
            <person name="Nagy L.G."/>
            <person name="Floudas D."/>
            <person name="Copeland A."/>
            <person name="Barry K.W."/>
            <person name="Cichocki N."/>
            <person name="Veneault-Fourrey C."/>
            <person name="LaButti K."/>
            <person name="Lindquist E.A."/>
            <person name="Lipzen A."/>
            <person name="Lundell T."/>
            <person name="Morin E."/>
            <person name="Murat C."/>
            <person name="Riley R."/>
            <person name="Ohm R."/>
            <person name="Sun H."/>
            <person name="Tunlid A."/>
            <person name="Henrissat B."/>
            <person name="Grigoriev I.V."/>
            <person name="Hibbett D.S."/>
            <person name="Martin F."/>
        </authorList>
    </citation>
    <scope>NUCLEOTIDE SEQUENCE [LARGE SCALE GENOMIC DNA]</scope>
    <source>
        <strain evidence="5 6">FD-317 M1</strain>
    </source>
</reference>
<accession>A0A0D0CR44</accession>
<dbReference type="PANTHER" id="PTHR43618">
    <property type="entry name" value="7-ALPHA-HYDROXYSTEROID DEHYDROGENASE"/>
    <property type="match status" value="1"/>
</dbReference>
<dbReference type="InterPro" id="IPR052178">
    <property type="entry name" value="Sec_Metab_Biosynth_SDR"/>
</dbReference>
<keyword evidence="3" id="KW-0560">Oxidoreductase</keyword>
<dbReference type="PRINTS" id="PR00081">
    <property type="entry name" value="GDHRDH"/>
</dbReference>
<evidence type="ECO:0000313" key="6">
    <source>
        <dbReference type="Proteomes" id="UP000053593"/>
    </source>
</evidence>
<evidence type="ECO:0000313" key="5">
    <source>
        <dbReference type="EMBL" id="KIK61617.1"/>
    </source>
</evidence>
<protein>
    <recommendedName>
        <fullName evidence="7">NAD(P)-binding protein</fullName>
    </recommendedName>
</protein>
<dbReference type="Proteomes" id="UP000053593">
    <property type="component" value="Unassembled WGS sequence"/>
</dbReference>
<dbReference type="PANTHER" id="PTHR43618:SF8">
    <property type="entry name" value="7ALPHA-HYDROXYSTEROID DEHYDROGENASE"/>
    <property type="match status" value="1"/>
</dbReference>
<dbReference type="HOGENOM" id="CLU_010194_12_1_1"/>
<gene>
    <name evidence="5" type="ORF">GYMLUDRAFT_568329</name>
</gene>
<comment type="similarity">
    <text evidence="1 4">Belongs to the short-chain dehydrogenases/reductases (SDR) family.</text>
</comment>
<dbReference type="InterPro" id="IPR036291">
    <property type="entry name" value="NAD(P)-bd_dom_sf"/>
</dbReference>